<feature type="region of interest" description="Disordered" evidence="1">
    <location>
        <begin position="28"/>
        <end position="54"/>
    </location>
</feature>
<proteinExistence type="predicted"/>
<dbReference type="AlphaFoldDB" id="A0A2K8SEZ7"/>
<name>A0A2K8SEZ7_9MOLU</name>
<accession>A0A2K8SEZ7</accession>
<keyword evidence="3" id="KW-1185">Reference proteome</keyword>
<dbReference type="Proteomes" id="UP000231823">
    <property type="component" value="Chromosome"/>
</dbReference>
<organism evidence="2 3">
    <name type="scientific">Spiroplasma floricola 23-6</name>
    <dbReference type="NCBI Taxonomy" id="1336749"/>
    <lineage>
        <taxon>Bacteria</taxon>
        <taxon>Bacillati</taxon>
        <taxon>Mycoplasmatota</taxon>
        <taxon>Mollicutes</taxon>
        <taxon>Entomoplasmatales</taxon>
        <taxon>Spiroplasmataceae</taxon>
        <taxon>Spiroplasma</taxon>
    </lineage>
</organism>
<dbReference type="OrthoDB" id="9925935at2"/>
<dbReference type="EMBL" id="CP025057">
    <property type="protein sequence ID" value="AUB32037.1"/>
    <property type="molecule type" value="Genomic_DNA"/>
</dbReference>
<evidence type="ECO:0000313" key="2">
    <source>
        <dbReference type="EMBL" id="AUB32037.1"/>
    </source>
</evidence>
<sequence>MSIFNENQETKVTWPAFKFKTGKKIKEKIKTDNSNENESNNKEKEVNKAKTSKEKQKVEEIEVDEIIDIPKGSILRIDGEEFQIHISIKENEVIDQNYIHKKVVNPNGIINKWEYKNAELKYDKEDNIFYYVIESPKKG</sequence>
<evidence type="ECO:0000256" key="1">
    <source>
        <dbReference type="SAM" id="MobiDB-lite"/>
    </source>
</evidence>
<reference evidence="2 3" key="1">
    <citation type="submission" date="2017-12" db="EMBL/GenBank/DDBJ databases">
        <title>Complete genome sequence of Spiroplasma floricola 23-6 (ATCC 29989).</title>
        <authorList>
            <person name="Tsai Y.-M."/>
            <person name="Wu P.-S."/>
            <person name="Lo W.-S."/>
            <person name="Kuo C.-H."/>
        </authorList>
    </citation>
    <scope>NUCLEOTIDE SEQUENCE [LARGE SCALE GENOMIC DNA]</scope>
    <source>
        <strain evidence="2 3">23-6</strain>
    </source>
</reference>
<protein>
    <submittedName>
        <fullName evidence="2">Uncharacterized protein</fullName>
    </submittedName>
</protein>
<dbReference type="KEGG" id="sfz:SFLOR_v1c09890"/>
<evidence type="ECO:0000313" key="3">
    <source>
        <dbReference type="Proteomes" id="UP000231823"/>
    </source>
</evidence>
<dbReference type="RefSeq" id="WP_100916989.1">
    <property type="nucleotide sequence ID" value="NZ_CP025057.1"/>
</dbReference>
<gene>
    <name evidence="2" type="ORF">SFLOR_v1c09890</name>
</gene>